<sequence>MSFKLDPRLGIELPDFERPYEELEPREQEEILVQWEQIRAKIPDQIVHFEHVIEDLLQEVHKEEDWDVISAYFADIADYASRIHELNTWRRVDPALGALPAQGHAQEHRDREKTT</sequence>
<accession>A0A1I7L3V8</accession>
<name>A0A1I7L3V8_9BACL</name>
<reference evidence="2" key="1">
    <citation type="submission" date="2016-10" db="EMBL/GenBank/DDBJ databases">
        <authorList>
            <person name="Varghese N."/>
        </authorList>
    </citation>
    <scope>NUCLEOTIDE SEQUENCE [LARGE SCALE GENOMIC DNA]</scope>
    <source>
        <strain evidence="2">DSM 17980</strain>
    </source>
</reference>
<dbReference type="RefSeq" id="WP_074955705.1">
    <property type="nucleotide sequence ID" value="NZ_FPBV01000024.1"/>
</dbReference>
<organism evidence="1 2">
    <name type="scientific">Alicyclobacillus macrosporangiidus</name>
    <dbReference type="NCBI Taxonomy" id="392015"/>
    <lineage>
        <taxon>Bacteria</taxon>
        <taxon>Bacillati</taxon>
        <taxon>Bacillota</taxon>
        <taxon>Bacilli</taxon>
        <taxon>Bacillales</taxon>
        <taxon>Alicyclobacillaceae</taxon>
        <taxon>Alicyclobacillus</taxon>
    </lineage>
</organism>
<dbReference type="eggNOG" id="ENOG5032U1X">
    <property type="taxonomic scope" value="Bacteria"/>
</dbReference>
<dbReference type="EMBL" id="FPBV01000024">
    <property type="protein sequence ID" value="SFV04318.1"/>
    <property type="molecule type" value="Genomic_DNA"/>
</dbReference>
<dbReference type="Proteomes" id="UP000183508">
    <property type="component" value="Unassembled WGS sequence"/>
</dbReference>
<dbReference type="AlphaFoldDB" id="A0A1I7L3V8"/>
<protein>
    <submittedName>
        <fullName evidence="1">Uncharacterized protein</fullName>
    </submittedName>
</protein>
<dbReference type="OrthoDB" id="2989999at2"/>
<evidence type="ECO:0000313" key="2">
    <source>
        <dbReference type="Proteomes" id="UP000183508"/>
    </source>
</evidence>
<evidence type="ECO:0000313" key="1">
    <source>
        <dbReference type="EMBL" id="SFV04318.1"/>
    </source>
</evidence>
<keyword evidence="2" id="KW-1185">Reference proteome</keyword>
<proteinExistence type="predicted"/>
<gene>
    <name evidence="1" type="ORF">SAMN05421543_12427</name>
</gene>
<dbReference type="STRING" id="392015.SAMN05421543_12427"/>